<keyword evidence="3" id="KW-1185">Reference proteome</keyword>
<dbReference type="KEGG" id="cia:BEN51_06870"/>
<keyword evidence="1" id="KW-0812">Transmembrane</keyword>
<sequence length="164" mass="18909">MKAKELTLNAILIALTIIILFLNNIMPISTLTFLTISSLLVPIAIIRGSLKGAFLVYIGSSILGFLLLPKDIVLFYFIFFGIYGIIKHYIEKLNKFYLEVILKLIFFNIILLISYFFLNEFININENNLPLYALFILGQAAFLIYDYALTVLISWYLSQIHKRI</sequence>
<dbReference type="Proteomes" id="UP000264883">
    <property type="component" value="Chromosome"/>
</dbReference>
<proteinExistence type="predicted"/>
<accession>A0A343JCF3</accession>
<protein>
    <recommendedName>
        <fullName evidence="4">DUF2232 domain-containing protein</fullName>
    </recommendedName>
</protein>
<dbReference type="OrthoDB" id="1708005at2"/>
<gene>
    <name evidence="2" type="ORF">BEN51_06870</name>
</gene>
<feature type="transmembrane region" description="Helical" evidence="1">
    <location>
        <begin position="130"/>
        <end position="157"/>
    </location>
</feature>
<keyword evidence="1" id="KW-1133">Transmembrane helix</keyword>
<evidence type="ECO:0000313" key="2">
    <source>
        <dbReference type="EMBL" id="ASW43211.1"/>
    </source>
</evidence>
<evidence type="ECO:0000313" key="3">
    <source>
        <dbReference type="Proteomes" id="UP000264883"/>
    </source>
</evidence>
<dbReference type="RefSeq" id="WP_119865347.1">
    <property type="nucleotide sequence ID" value="NZ_CP016786.1"/>
</dbReference>
<evidence type="ECO:0000256" key="1">
    <source>
        <dbReference type="SAM" id="Phobius"/>
    </source>
</evidence>
<organism evidence="2 3">
    <name type="scientific">Clostridium isatidis</name>
    <dbReference type="NCBI Taxonomy" id="182773"/>
    <lineage>
        <taxon>Bacteria</taxon>
        <taxon>Bacillati</taxon>
        <taxon>Bacillota</taxon>
        <taxon>Clostridia</taxon>
        <taxon>Eubacteriales</taxon>
        <taxon>Clostridiaceae</taxon>
        <taxon>Clostridium</taxon>
    </lineage>
</organism>
<feature type="transmembrane region" description="Helical" evidence="1">
    <location>
        <begin position="96"/>
        <end position="118"/>
    </location>
</feature>
<dbReference type="AlphaFoldDB" id="A0A343JCF3"/>
<evidence type="ECO:0008006" key="4">
    <source>
        <dbReference type="Google" id="ProtNLM"/>
    </source>
</evidence>
<name>A0A343JCF3_9CLOT</name>
<feature type="transmembrane region" description="Helical" evidence="1">
    <location>
        <begin position="62"/>
        <end position="84"/>
    </location>
</feature>
<keyword evidence="1" id="KW-0472">Membrane</keyword>
<reference evidence="2 3" key="1">
    <citation type="submission" date="2016-08" db="EMBL/GenBank/DDBJ databases">
        <title>Complete Genome Sequence Of The Indigo Reducing Clostridium isatidis DSM15098.</title>
        <authorList>
            <person name="Little G.T."/>
            <person name="Minton N.P."/>
        </authorList>
    </citation>
    <scope>NUCLEOTIDE SEQUENCE [LARGE SCALE GENOMIC DNA]</scope>
    <source>
        <strain evidence="2 3">DSM 15098</strain>
    </source>
</reference>
<dbReference type="EMBL" id="CP016786">
    <property type="protein sequence ID" value="ASW43211.1"/>
    <property type="molecule type" value="Genomic_DNA"/>
</dbReference>
<feature type="transmembrane region" description="Helical" evidence="1">
    <location>
        <begin position="6"/>
        <end position="23"/>
    </location>
</feature>